<comment type="similarity">
    <text evidence="2">Belongs to the PC-esterase family. TBL subfamily.</text>
</comment>
<evidence type="ECO:0000256" key="6">
    <source>
        <dbReference type="ARBA" id="ARBA00023136"/>
    </source>
</evidence>
<evidence type="ECO:0000256" key="3">
    <source>
        <dbReference type="ARBA" id="ARBA00022692"/>
    </source>
</evidence>
<sequence>MADEGRHRILNVQRQRGLINSGICLCSEDINVKTLKGKKRTIRLMSLGHPKILAAYFWSKAHSFLIAKSRQKNSSLIKPCLGCDYSQGEWVPNKLGPLYNGTTCDTIKQGQNCVVYGRPDTDYLHWKWNPKNCNLPIFDPKNFLKLLKNKHIAFVGDSLARNQLESMLCMISTVSKPNLYYRDGEDNKFRKWYIPSHNLNVSIYWSPFLVKGVEKTNENNFNTLYLDLVDEKWANDLKNMDFLVFSIGHWYLHPAVYRYENSVLGCHFRENCTEIGFFDVFGKALKTAFLSVIERKALDKNAISVFLTTFSPAHFEGEWDKFGACAKTQPYKESEMILDGAIEEMRRIGVAELKEAKIRAKGFGNNNFRFEGLDITKLALLRPDGHPGPYMNPFPFANGISERVQNDCVHWCLPGPIDTWNEILLDVIKRWDKGKIL</sequence>
<keyword evidence="5" id="KW-1133">Transmembrane helix</keyword>
<comment type="caution">
    <text evidence="9">The sequence shown here is derived from an EMBL/GenBank/DDBJ whole genome shotgun (WGS) entry which is preliminary data.</text>
</comment>
<feature type="domain" description="Trichome birefringence-like C-terminal" evidence="7">
    <location>
        <begin position="135"/>
        <end position="426"/>
    </location>
</feature>
<dbReference type="Proteomes" id="UP001318860">
    <property type="component" value="Unassembled WGS sequence"/>
</dbReference>
<evidence type="ECO:0000313" key="10">
    <source>
        <dbReference type="Proteomes" id="UP001318860"/>
    </source>
</evidence>
<dbReference type="EMBL" id="JABTTQ020003492">
    <property type="protein sequence ID" value="KAK6116497.1"/>
    <property type="molecule type" value="Genomic_DNA"/>
</dbReference>
<evidence type="ECO:0000259" key="7">
    <source>
        <dbReference type="Pfam" id="PF13839"/>
    </source>
</evidence>
<dbReference type="InterPro" id="IPR026057">
    <property type="entry name" value="TBL_C"/>
</dbReference>
<evidence type="ECO:0008006" key="11">
    <source>
        <dbReference type="Google" id="ProtNLM"/>
    </source>
</evidence>
<reference evidence="9 10" key="1">
    <citation type="journal article" date="2021" name="Comput. Struct. Biotechnol. J.">
        <title>De novo genome assembly of the potent medicinal plant Rehmannia glutinosa using nanopore technology.</title>
        <authorList>
            <person name="Ma L."/>
            <person name="Dong C."/>
            <person name="Song C."/>
            <person name="Wang X."/>
            <person name="Zheng X."/>
            <person name="Niu Y."/>
            <person name="Chen S."/>
            <person name="Feng W."/>
        </authorList>
    </citation>
    <scope>NUCLEOTIDE SEQUENCE [LARGE SCALE GENOMIC DNA]</scope>
    <source>
        <strain evidence="9">DH-2019</strain>
    </source>
</reference>
<accession>A0ABR0U1W1</accession>
<evidence type="ECO:0000256" key="4">
    <source>
        <dbReference type="ARBA" id="ARBA00022968"/>
    </source>
</evidence>
<dbReference type="InterPro" id="IPR025846">
    <property type="entry name" value="TBL_N"/>
</dbReference>
<proteinExistence type="inferred from homology"/>
<evidence type="ECO:0000256" key="5">
    <source>
        <dbReference type="ARBA" id="ARBA00022989"/>
    </source>
</evidence>
<keyword evidence="3" id="KW-0812">Transmembrane</keyword>
<gene>
    <name evidence="9" type="ORF">DH2020_049790</name>
</gene>
<name>A0ABR0U1W1_REHGL</name>
<dbReference type="InterPro" id="IPR029962">
    <property type="entry name" value="TBL"/>
</dbReference>
<dbReference type="PANTHER" id="PTHR32285:SF57">
    <property type="entry name" value="XYLOGLUCAN O-ACETYLTRANSFERASE 1"/>
    <property type="match status" value="1"/>
</dbReference>
<evidence type="ECO:0000256" key="2">
    <source>
        <dbReference type="ARBA" id="ARBA00007727"/>
    </source>
</evidence>
<dbReference type="Pfam" id="PF13839">
    <property type="entry name" value="PC-Esterase"/>
    <property type="match status" value="1"/>
</dbReference>
<keyword evidence="6" id="KW-0472">Membrane</keyword>
<evidence type="ECO:0000259" key="8">
    <source>
        <dbReference type="Pfam" id="PF14416"/>
    </source>
</evidence>
<keyword evidence="10" id="KW-1185">Reference proteome</keyword>
<keyword evidence="4" id="KW-0735">Signal-anchor</keyword>
<evidence type="ECO:0000256" key="1">
    <source>
        <dbReference type="ARBA" id="ARBA00004167"/>
    </source>
</evidence>
<comment type="subcellular location">
    <subcellularLocation>
        <location evidence="1">Membrane</location>
        <topology evidence="1">Single-pass membrane protein</topology>
    </subcellularLocation>
</comment>
<dbReference type="Pfam" id="PF14416">
    <property type="entry name" value="PMR5N"/>
    <property type="match status" value="1"/>
</dbReference>
<evidence type="ECO:0000313" key="9">
    <source>
        <dbReference type="EMBL" id="KAK6116497.1"/>
    </source>
</evidence>
<feature type="domain" description="Trichome birefringence-like N-terminal" evidence="8">
    <location>
        <begin position="82"/>
        <end position="134"/>
    </location>
</feature>
<organism evidence="9 10">
    <name type="scientific">Rehmannia glutinosa</name>
    <name type="common">Chinese foxglove</name>
    <dbReference type="NCBI Taxonomy" id="99300"/>
    <lineage>
        <taxon>Eukaryota</taxon>
        <taxon>Viridiplantae</taxon>
        <taxon>Streptophyta</taxon>
        <taxon>Embryophyta</taxon>
        <taxon>Tracheophyta</taxon>
        <taxon>Spermatophyta</taxon>
        <taxon>Magnoliopsida</taxon>
        <taxon>eudicotyledons</taxon>
        <taxon>Gunneridae</taxon>
        <taxon>Pentapetalae</taxon>
        <taxon>asterids</taxon>
        <taxon>lamiids</taxon>
        <taxon>Lamiales</taxon>
        <taxon>Orobanchaceae</taxon>
        <taxon>Rehmannieae</taxon>
        <taxon>Rehmannia</taxon>
    </lineage>
</organism>
<dbReference type="PANTHER" id="PTHR32285">
    <property type="entry name" value="PROTEIN TRICHOME BIREFRINGENCE-LIKE 9-RELATED"/>
    <property type="match status" value="1"/>
</dbReference>
<protein>
    <recommendedName>
        <fullName evidence="11">Trichome birefringence-like N-terminal domain-containing protein</fullName>
    </recommendedName>
</protein>